<dbReference type="EMBL" id="BAOU01000039">
    <property type="protein sequence ID" value="GAD05735.1"/>
    <property type="molecule type" value="Genomic_DNA"/>
</dbReference>
<protein>
    <submittedName>
        <fullName evidence="2">Uncharacterized protein</fullName>
    </submittedName>
</protein>
<evidence type="ECO:0000256" key="1">
    <source>
        <dbReference type="SAM" id="MobiDB-lite"/>
    </source>
</evidence>
<reference evidence="2 3" key="2">
    <citation type="journal article" date="2013" name="Genome Announc.">
        <title>Draft Genome Sequences of Porphyromonas crevioricanis JCM 15906T and Porphyromonas cansulci JCM 13913T Isolated from a Canine Oral Cavity.</title>
        <authorList>
            <person name="Sakamoto M."/>
            <person name="Tanaka N."/>
            <person name="Shiwa Y."/>
            <person name="Yoshikawa H."/>
            <person name="Ohkuma M."/>
        </authorList>
    </citation>
    <scope>NUCLEOTIDE SEQUENCE [LARGE SCALE GENOMIC DNA]</scope>
    <source>
        <strain evidence="2 3">JCM 15906</strain>
    </source>
</reference>
<feature type="compositionally biased region" description="Polar residues" evidence="1">
    <location>
        <begin position="1"/>
        <end position="11"/>
    </location>
</feature>
<name>T1DSJ2_9PORP</name>
<accession>T1DSJ2</accession>
<sequence length="47" mass="5610">MAYNNLYSSKGTSHKDSTNRDYKYNHRKRLLCRMAYLSTFAAENFIE</sequence>
<proteinExistence type="predicted"/>
<comment type="caution">
    <text evidence="2">The sequence shown here is derived from an EMBL/GenBank/DDBJ whole genome shotgun (WGS) entry which is preliminary data.</text>
</comment>
<feature type="region of interest" description="Disordered" evidence="1">
    <location>
        <begin position="1"/>
        <end position="20"/>
    </location>
</feature>
<organism evidence="2 3">
    <name type="scientific">Porphyromonas crevioricanis JCM 15906</name>
    <dbReference type="NCBI Taxonomy" id="1305617"/>
    <lineage>
        <taxon>Bacteria</taxon>
        <taxon>Pseudomonadati</taxon>
        <taxon>Bacteroidota</taxon>
        <taxon>Bacteroidia</taxon>
        <taxon>Bacteroidales</taxon>
        <taxon>Porphyromonadaceae</taxon>
        <taxon>Porphyromonas</taxon>
    </lineage>
</organism>
<dbReference type="Proteomes" id="UP000018031">
    <property type="component" value="Unassembled WGS sequence"/>
</dbReference>
<gene>
    <name evidence="2" type="ORF">PORCRE_1442</name>
</gene>
<evidence type="ECO:0000313" key="3">
    <source>
        <dbReference type="Proteomes" id="UP000018031"/>
    </source>
</evidence>
<evidence type="ECO:0000313" key="2">
    <source>
        <dbReference type="EMBL" id="GAD05735.1"/>
    </source>
</evidence>
<reference evidence="3" key="1">
    <citation type="journal article" date="2013" name="Genome">
        <title>Draft Genome Sequences of Porphyromonas crevioricanis JCM 15906T and Porphyromonas cansulci JCM 13913T Isolated from a Canine Oral Cavity.</title>
        <authorList>
            <person name="Sakamoto M."/>
            <person name="Tanaka N."/>
            <person name="Shiwa Y."/>
            <person name="Yoshikawa H."/>
            <person name="Ohkuma M."/>
        </authorList>
    </citation>
    <scope>NUCLEOTIDE SEQUENCE [LARGE SCALE GENOMIC DNA]</scope>
    <source>
        <strain evidence="3">JCM 15906</strain>
    </source>
</reference>
<dbReference type="AlphaFoldDB" id="T1DSJ2"/>